<keyword evidence="2" id="KW-1185">Reference proteome</keyword>
<dbReference type="InterPro" id="IPR051678">
    <property type="entry name" value="AGP_Transferase"/>
</dbReference>
<dbReference type="OrthoDB" id="3806873at2"/>
<dbReference type="GeneID" id="62497050"/>
<protein>
    <submittedName>
        <fullName evidence="1">Uncharacterized protein</fullName>
    </submittedName>
</protein>
<dbReference type="STRING" id="46224.B4102_2657"/>
<dbReference type="SUPFAM" id="SSF56112">
    <property type="entry name" value="Protein kinase-like (PK-like)"/>
    <property type="match status" value="1"/>
</dbReference>
<dbReference type="PATRIC" id="fig|46224.3.peg.1859"/>
<dbReference type="InterPro" id="IPR002575">
    <property type="entry name" value="Aminoglycoside_PTrfase"/>
</dbReference>
<dbReference type="Gene3D" id="3.90.1200.10">
    <property type="match status" value="1"/>
</dbReference>
<organism evidence="1 2">
    <name type="scientific">Heyndrickxia sporothermodurans</name>
    <dbReference type="NCBI Taxonomy" id="46224"/>
    <lineage>
        <taxon>Bacteria</taxon>
        <taxon>Bacillati</taxon>
        <taxon>Bacillota</taxon>
        <taxon>Bacilli</taxon>
        <taxon>Bacillales</taxon>
        <taxon>Bacillaceae</taxon>
        <taxon>Heyndrickxia</taxon>
    </lineage>
</organism>
<reference evidence="1 2" key="1">
    <citation type="submission" date="2016-01" db="EMBL/GenBank/DDBJ databases">
        <title>Genome Sequences of Twelve Sporeforming Bacillus Species Isolated from Foods.</title>
        <authorList>
            <person name="Berendsen E.M."/>
            <person name="Wells-Bennik M.H."/>
            <person name="Krawcyk A.O."/>
            <person name="De Jong A."/>
            <person name="Holsappel S."/>
            <person name="Eijlander R.T."/>
            <person name="Kuipers O.P."/>
        </authorList>
    </citation>
    <scope>NUCLEOTIDE SEQUENCE [LARGE SCALE GENOMIC DNA]</scope>
    <source>
        <strain evidence="1 2">B4102</strain>
    </source>
</reference>
<evidence type="ECO:0000313" key="2">
    <source>
        <dbReference type="Proteomes" id="UP000075666"/>
    </source>
</evidence>
<accession>A0A150LA58</accession>
<evidence type="ECO:0000313" key="1">
    <source>
        <dbReference type="EMBL" id="KYD09130.1"/>
    </source>
</evidence>
<dbReference type="Gene3D" id="3.30.200.20">
    <property type="entry name" value="Phosphorylase Kinase, domain 1"/>
    <property type="match status" value="1"/>
</dbReference>
<dbReference type="InterPro" id="IPR011009">
    <property type="entry name" value="Kinase-like_dom_sf"/>
</dbReference>
<name>A0A150LA58_9BACI</name>
<dbReference type="RefSeq" id="WP_066228988.1">
    <property type="nucleotide sequence ID" value="NZ_LQYN01000026.1"/>
</dbReference>
<dbReference type="EMBL" id="LQYN01000026">
    <property type="protein sequence ID" value="KYD09130.1"/>
    <property type="molecule type" value="Genomic_DNA"/>
</dbReference>
<dbReference type="Proteomes" id="UP000075666">
    <property type="component" value="Unassembled WGS sequence"/>
</dbReference>
<proteinExistence type="predicted"/>
<comment type="caution">
    <text evidence="1">The sequence shown here is derived from an EMBL/GenBank/DDBJ whole genome shotgun (WGS) entry which is preliminary data.</text>
</comment>
<dbReference type="AlphaFoldDB" id="A0A150LA58"/>
<sequence length="300" mass="34229">MKSALSDQVLDWVRKSVGSETEIRSIKRLHGGISSAVHHISLTTGDVVLRQFDNDEWLKEEPDLARHEAESLRLARKAPIPTPEIIAFDETGDRCGMPAVLMTKLEGTVLLKAQHMERWLDGLAESLVRIHSVQADNFPWTYFTYKDVKELEIPDWSSYPELWGAVFDFVREPRPQVKPCFIHRDYHPTNILWVDDKVSGVVDWVNACRGPAGIDIGHCRLNLAMLFGVSTADEFLSAYEKLAGYSFSYHPYWDLLSLIDILFGSPEVYPGWIAFGVTNLTDQMMVDRLDQYMKSLLKKI</sequence>
<dbReference type="PANTHER" id="PTHR21310">
    <property type="entry name" value="AMINOGLYCOSIDE PHOSPHOTRANSFERASE-RELATED-RELATED"/>
    <property type="match status" value="1"/>
</dbReference>
<dbReference type="Pfam" id="PF01636">
    <property type="entry name" value="APH"/>
    <property type="match status" value="1"/>
</dbReference>
<gene>
    <name evidence="1" type="ORF">B4102_2657</name>
</gene>